<evidence type="ECO:0000256" key="1">
    <source>
        <dbReference type="SAM" id="MobiDB-lite"/>
    </source>
</evidence>
<name>A0AAD8VK84_LOLMU</name>
<gene>
    <name evidence="2" type="ORF">QYE76_031478</name>
</gene>
<feature type="region of interest" description="Disordered" evidence="1">
    <location>
        <begin position="180"/>
        <end position="205"/>
    </location>
</feature>
<organism evidence="2 3">
    <name type="scientific">Lolium multiflorum</name>
    <name type="common">Italian ryegrass</name>
    <name type="synonym">Lolium perenne subsp. multiflorum</name>
    <dbReference type="NCBI Taxonomy" id="4521"/>
    <lineage>
        <taxon>Eukaryota</taxon>
        <taxon>Viridiplantae</taxon>
        <taxon>Streptophyta</taxon>
        <taxon>Embryophyta</taxon>
        <taxon>Tracheophyta</taxon>
        <taxon>Spermatophyta</taxon>
        <taxon>Magnoliopsida</taxon>
        <taxon>Liliopsida</taxon>
        <taxon>Poales</taxon>
        <taxon>Poaceae</taxon>
        <taxon>BOP clade</taxon>
        <taxon>Pooideae</taxon>
        <taxon>Poodae</taxon>
        <taxon>Poeae</taxon>
        <taxon>Poeae Chloroplast Group 2 (Poeae type)</taxon>
        <taxon>Loliodinae</taxon>
        <taxon>Loliinae</taxon>
        <taxon>Lolium</taxon>
    </lineage>
</organism>
<sequence>MGSYDDTIAVGRVLYAGNFPIVPPDECWIPAKTNPVKLSIVPIGGIHIFIAAVDSDGRTEQQPLATPKDNMKKAAELLKKKDEEIDINYVRKLVASAMQQQSKADTSRRLESNPDHCLSTAQKDALGDQHRDGESRTGSTEHRRKVREHPNPIPVPSDSKGKGPDVYWQRQISCSITTTPSFASSAAPSTSQSCRKHQAPWARWN</sequence>
<feature type="compositionally biased region" description="Low complexity" evidence="1">
    <location>
        <begin position="180"/>
        <end position="193"/>
    </location>
</feature>
<protein>
    <submittedName>
        <fullName evidence="2">Uncharacterized protein</fullName>
    </submittedName>
</protein>
<evidence type="ECO:0000313" key="2">
    <source>
        <dbReference type="EMBL" id="KAK1607805.1"/>
    </source>
</evidence>
<dbReference type="EMBL" id="JAUUTY010000007">
    <property type="protein sequence ID" value="KAK1607805.1"/>
    <property type="molecule type" value="Genomic_DNA"/>
</dbReference>
<evidence type="ECO:0000313" key="3">
    <source>
        <dbReference type="Proteomes" id="UP001231189"/>
    </source>
</evidence>
<feature type="compositionally biased region" description="Basic and acidic residues" evidence="1">
    <location>
        <begin position="125"/>
        <end position="141"/>
    </location>
</feature>
<dbReference type="AlphaFoldDB" id="A0AAD8VK84"/>
<proteinExistence type="predicted"/>
<reference evidence="2" key="1">
    <citation type="submission" date="2023-07" db="EMBL/GenBank/DDBJ databases">
        <title>A chromosome-level genome assembly of Lolium multiflorum.</title>
        <authorList>
            <person name="Chen Y."/>
            <person name="Copetti D."/>
            <person name="Kolliker R."/>
            <person name="Studer B."/>
        </authorList>
    </citation>
    <scope>NUCLEOTIDE SEQUENCE</scope>
    <source>
        <strain evidence="2">02402/16</strain>
        <tissue evidence="2">Leaf</tissue>
    </source>
</reference>
<comment type="caution">
    <text evidence="2">The sequence shown here is derived from an EMBL/GenBank/DDBJ whole genome shotgun (WGS) entry which is preliminary data.</text>
</comment>
<feature type="region of interest" description="Disordered" evidence="1">
    <location>
        <begin position="120"/>
        <end position="166"/>
    </location>
</feature>
<accession>A0AAD8VK84</accession>
<keyword evidence="3" id="KW-1185">Reference proteome</keyword>
<dbReference type="Proteomes" id="UP001231189">
    <property type="component" value="Unassembled WGS sequence"/>
</dbReference>